<sequence>MIISDLNYLEVANEVAVVGGGRGFDYKKNLDIKVDSNVDLNFDSYTDIDFKKNTTITSDIDLKGNSATFVFDAEAIGSDTDSEVVISALAVEGKLSSLAGSVVVAAD</sequence>
<organism evidence="1 2">
    <name type="scientific">Scytonema hofmannii PCC 7110</name>
    <dbReference type="NCBI Taxonomy" id="128403"/>
    <lineage>
        <taxon>Bacteria</taxon>
        <taxon>Bacillati</taxon>
        <taxon>Cyanobacteriota</taxon>
        <taxon>Cyanophyceae</taxon>
        <taxon>Nostocales</taxon>
        <taxon>Scytonemataceae</taxon>
        <taxon>Scytonema</taxon>
    </lineage>
</organism>
<dbReference type="RefSeq" id="WP_017748610.1">
    <property type="nucleotide sequence ID" value="NZ_KQ976354.1"/>
</dbReference>
<accession>A0A139WYY8</accession>
<proteinExistence type="predicted"/>
<dbReference type="AlphaFoldDB" id="A0A139WYY8"/>
<gene>
    <name evidence="1" type="ORF">WA1_40160</name>
</gene>
<dbReference type="OrthoDB" id="8082685at2"/>
<evidence type="ECO:0000313" key="1">
    <source>
        <dbReference type="EMBL" id="KYC37677.1"/>
    </source>
</evidence>
<dbReference type="EMBL" id="ANNX02000046">
    <property type="protein sequence ID" value="KYC37677.1"/>
    <property type="molecule type" value="Genomic_DNA"/>
</dbReference>
<comment type="caution">
    <text evidence="1">The sequence shown here is derived from an EMBL/GenBank/DDBJ whole genome shotgun (WGS) entry which is preliminary data.</text>
</comment>
<dbReference type="Proteomes" id="UP000076925">
    <property type="component" value="Unassembled WGS sequence"/>
</dbReference>
<name>A0A139WYY8_9CYAN</name>
<keyword evidence="2" id="KW-1185">Reference proteome</keyword>
<evidence type="ECO:0000313" key="2">
    <source>
        <dbReference type="Proteomes" id="UP000076925"/>
    </source>
</evidence>
<reference evidence="1 2" key="1">
    <citation type="journal article" date="2013" name="Genome Biol. Evol.">
        <title>Genomes of Stigonematalean cyanobacteria (subsection V) and the evolution of oxygenic photosynthesis from prokaryotes to plastids.</title>
        <authorList>
            <person name="Dagan T."/>
            <person name="Roettger M."/>
            <person name="Stucken K."/>
            <person name="Landan G."/>
            <person name="Koch R."/>
            <person name="Major P."/>
            <person name="Gould S.B."/>
            <person name="Goremykin V.V."/>
            <person name="Rippka R."/>
            <person name="Tandeau de Marsac N."/>
            <person name="Gugger M."/>
            <person name="Lockhart P.J."/>
            <person name="Allen J.F."/>
            <person name="Brune I."/>
            <person name="Maus I."/>
            <person name="Puhler A."/>
            <person name="Martin W.F."/>
        </authorList>
    </citation>
    <scope>NUCLEOTIDE SEQUENCE [LARGE SCALE GENOMIC DNA]</scope>
    <source>
        <strain evidence="1 2">PCC 7110</strain>
    </source>
</reference>
<protein>
    <submittedName>
        <fullName evidence="1">Uncharacterized protein</fullName>
    </submittedName>
</protein>